<dbReference type="Proteomes" id="UP000308092">
    <property type="component" value="Unassembled WGS sequence"/>
</dbReference>
<keyword evidence="2" id="KW-1185">Reference proteome</keyword>
<name>A0A4S3J0G8_9EURO</name>
<organism evidence="1 2">
    <name type="scientific">Aspergillus tanneri</name>
    <dbReference type="NCBI Taxonomy" id="1220188"/>
    <lineage>
        <taxon>Eukaryota</taxon>
        <taxon>Fungi</taxon>
        <taxon>Dikarya</taxon>
        <taxon>Ascomycota</taxon>
        <taxon>Pezizomycotina</taxon>
        <taxon>Eurotiomycetes</taxon>
        <taxon>Eurotiomycetidae</taxon>
        <taxon>Eurotiales</taxon>
        <taxon>Aspergillaceae</taxon>
        <taxon>Aspergillus</taxon>
        <taxon>Aspergillus subgen. Circumdati</taxon>
    </lineage>
</organism>
<dbReference type="EMBL" id="SOSA01000911">
    <property type="protein sequence ID" value="THC88196.1"/>
    <property type="molecule type" value="Genomic_DNA"/>
</dbReference>
<evidence type="ECO:0000313" key="2">
    <source>
        <dbReference type="Proteomes" id="UP000308092"/>
    </source>
</evidence>
<dbReference type="VEuPathDB" id="FungiDB:EYZ11_012356"/>
<gene>
    <name evidence="1" type="ORF">EYZ11_012356</name>
</gene>
<sequence>MVLNHLCTAIHRGSNPTHHGSSTLVHTISDFLKLVILLR</sequence>
<protein>
    <submittedName>
        <fullName evidence="1">Uncharacterized protein</fullName>
    </submittedName>
</protein>
<evidence type="ECO:0000313" key="1">
    <source>
        <dbReference type="EMBL" id="THC88196.1"/>
    </source>
</evidence>
<dbReference type="AlphaFoldDB" id="A0A4S3J0G8"/>
<reference evidence="1 2" key="1">
    <citation type="submission" date="2019-03" db="EMBL/GenBank/DDBJ databases">
        <title>The genome sequence of a newly discovered highly antifungal drug resistant Aspergillus species, Aspergillus tanneri NIH 1004.</title>
        <authorList>
            <person name="Mounaud S."/>
            <person name="Singh I."/>
            <person name="Joardar V."/>
            <person name="Pakala S."/>
            <person name="Pakala S."/>
            <person name="Venepally P."/>
            <person name="Hoover J."/>
            <person name="Nierman W."/>
            <person name="Chung J."/>
            <person name="Losada L."/>
        </authorList>
    </citation>
    <scope>NUCLEOTIDE SEQUENCE [LARGE SCALE GENOMIC DNA]</scope>
    <source>
        <strain evidence="1 2">NIH1004</strain>
    </source>
</reference>
<comment type="caution">
    <text evidence="1">The sequence shown here is derived from an EMBL/GenBank/DDBJ whole genome shotgun (WGS) entry which is preliminary data.</text>
</comment>
<proteinExistence type="predicted"/>
<accession>A0A4S3J0G8</accession>